<dbReference type="SUPFAM" id="SSF53448">
    <property type="entry name" value="Nucleotide-diphospho-sugar transferases"/>
    <property type="match status" value="1"/>
</dbReference>
<name>A0ABQ1QT37_9RHOB</name>
<dbReference type="EMBL" id="BMGI01000004">
    <property type="protein sequence ID" value="GGD40099.1"/>
    <property type="molecule type" value="Genomic_DNA"/>
</dbReference>
<keyword evidence="2" id="KW-1185">Reference proteome</keyword>
<dbReference type="Gene3D" id="3.90.550.60">
    <property type="match status" value="1"/>
</dbReference>
<accession>A0ABQ1QT37</accession>
<comment type="caution">
    <text evidence="1">The sequence shown here is derived from an EMBL/GenBank/DDBJ whole genome shotgun (WGS) entry which is preliminary data.</text>
</comment>
<reference evidence="2" key="1">
    <citation type="journal article" date="2019" name="Int. J. Syst. Evol. Microbiol.">
        <title>The Global Catalogue of Microorganisms (GCM) 10K type strain sequencing project: providing services to taxonomists for standard genome sequencing and annotation.</title>
        <authorList>
            <consortium name="The Broad Institute Genomics Platform"/>
            <consortium name="The Broad Institute Genome Sequencing Center for Infectious Disease"/>
            <person name="Wu L."/>
            <person name="Ma J."/>
        </authorList>
    </citation>
    <scope>NUCLEOTIDE SEQUENCE [LARGE SCALE GENOMIC DNA]</scope>
    <source>
        <strain evidence="2">CGMCC 1.12922</strain>
    </source>
</reference>
<sequence length="627" mass="70173">MPEPEICADDEMFFRRRGGVSLDLGTGALRLTIGSEVSFDTYFNLFNLGVWTVRTRLSGLALHLAGSGRVSVRLLRGSIINEPPEPDSDEQLDHDKTRLTRDQSVIHEAEYDLAEEGIEIPLAKLLGALDETGEVPAQTGLVHLHVAALEEGARLTAGAWLADASPEEPSIRLAMSVTSFRREAETAATARRVTAFIDAEGPQLGAQLDLIIVDNGQTLDLPPHPHLRLVPNRNLGGSGGFARGLAEARTGGHTHVLFCDDDAAFMVESLRRTIAFLRLARSTRAAVAGAMISAGAPWAMWENGATFNRVCRPQFLGTDLRHADEVGRMELSSARPKPHNFYGGWWYFAFPLSAVTHDPFPFFVRGDDISFSLANDFEISPINGVVSFQEDFSAKESPHTLYLDLRNHLHHHLVHPNLEIGPLGTASIAWRFIARSIVRMHYETAEAQLLAWHDLMKGPALFEDEIDMSARRKKISSLIEREEWRETAPLSSDAPPPRDPGPRWGKWYLALLNGHVVPFWSLLGRHATVPVRLRSAVWPIWRARQATFYDADGRKSYTVTHDKRRAWAIIWRSARATVRWLRNYSALREAHRAGYARLSRPDFWEKQFGEDSAKSVSHQMNSDKEST</sequence>
<dbReference type="InterPro" id="IPR029044">
    <property type="entry name" value="Nucleotide-diphossugar_trans"/>
</dbReference>
<organism evidence="1 2">
    <name type="scientific">Sinisalibacter lacisalsi</name>
    <dbReference type="NCBI Taxonomy" id="1526570"/>
    <lineage>
        <taxon>Bacteria</taxon>
        <taxon>Pseudomonadati</taxon>
        <taxon>Pseudomonadota</taxon>
        <taxon>Alphaproteobacteria</taxon>
        <taxon>Rhodobacterales</taxon>
        <taxon>Roseobacteraceae</taxon>
        <taxon>Sinisalibacter</taxon>
    </lineage>
</organism>
<dbReference type="Proteomes" id="UP000617355">
    <property type="component" value="Unassembled WGS sequence"/>
</dbReference>
<proteinExistence type="predicted"/>
<evidence type="ECO:0000313" key="2">
    <source>
        <dbReference type="Proteomes" id="UP000617355"/>
    </source>
</evidence>
<evidence type="ECO:0008006" key="3">
    <source>
        <dbReference type="Google" id="ProtNLM"/>
    </source>
</evidence>
<evidence type="ECO:0000313" key="1">
    <source>
        <dbReference type="EMBL" id="GGD40099.1"/>
    </source>
</evidence>
<gene>
    <name evidence="1" type="ORF">GCM10011358_25050</name>
</gene>
<protein>
    <recommendedName>
        <fullName evidence="3">Glycosyltransferase</fullName>
    </recommendedName>
</protein>